<dbReference type="PROSITE" id="PS52029">
    <property type="entry name" value="LD_TPASE"/>
    <property type="match status" value="1"/>
</dbReference>
<comment type="pathway">
    <text evidence="1">Cell wall biogenesis; peptidoglycan biosynthesis.</text>
</comment>
<evidence type="ECO:0000313" key="4">
    <source>
        <dbReference type="Proteomes" id="UP000219621"/>
    </source>
</evidence>
<dbReference type="GO" id="GO:0008360">
    <property type="term" value="P:regulation of cell shape"/>
    <property type="evidence" value="ECO:0007669"/>
    <property type="project" value="UniProtKB-UniRule"/>
</dbReference>
<keyword evidence="1" id="KW-0573">Peptidoglycan synthesis</keyword>
<protein>
    <submittedName>
        <fullName evidence="3">L,D-transpeptidase catalytic domain</fullName>
    </submittedName>
</protein>
<proteinExistence type="predicted"/>
<evidence type="ECO:0000259" key="2">
    <source>
        <dbReference type="PROSITE" id="PS52029"/>
    </source>
</evidence>
<sequence>MPLLVDPAGFLIQGERRLPCALGKGGIVADKREGDGGTPVGTFALRRVLYRPDRLSTPPQTALPVAPIAPDDGWCDAPGDAAYNRPVKLPYPASTEAMWRDDGLYDVVVVLGHNDDPPVPGLGSCIFLHVARPAYAPTEGCVALALEDLLAVLKGCGPGETLTVPG</sequence>
<reference evidence="4" key="1">
    <citation type="submission" date="2017-09" db="EMBL/GenBank/DDBJ databases">
        <authorList>
            <person name="Varghese N."/>
            <person name="Submissions S."/>
        </authorList>
    </citation>
    <scope>NUCLEOTIDE SEQUENCE [LARGE SCALE GENOMIC DNA]</scope>
    <source>
        <strain evidence="4">USBA 140</strain>
    </source>
</reference>
<dbReference type="Pfam" id="PF03734">
    <property type="entry name" value="YkuD"/>
    <property type="match status" value="1"/>
</dbReference>
<keyword evidence="4" id="KW-1185">Reference proteome</keyword>
<dbReference type="AlphaFoldDB" id="A0A286GTU2"/>
<dbReference type="Proteomes" id="UP000219621">
    <property type="component" value="Unassembled WGS sequence"/>
</dbReference>
<evidence type="ECO:0000313" key="3">
    <source>
        <dbReference type="EMBL" id="SOD98977.1"/>
    </source>
</evidence>
<accession>A0A286GTU2</accession>
<keyword evidence="1" id="KW-0961">Cell wall biogenesis/degradation</keyword>
<organism evidence="3 4">
    <name type="scientific">Caenispirillum bisanense</name>
    <dbReference type="NCBI Taxonomy" id="414052"/>
    <lineage>
        <taxon>Bacteria</taxon>
        <taxon>Pseudomonadati</taxon>
        <taxon>Pseudomonadota</taxon>
        <taxon>Alphaproteobacteria</taxon>
        <taxon>Rhodospirillales</taxon>
        <taxon>Novispirillaceae</taxon>
        <taxon>Caenispirillum</taxon>
    </lineage>
</organism>
<feature type="domain" description="L,D-TPase catalytic" evidence="2">
    <location>
        <begin position="1"/>
        <end position="165"/>
    </location>
</feature>
<dbReference type="GO" id="GO:0016740">
    <property type="term" value="F:transferase activity"/>
    <property type="evidence" value="ECO:0007669"/>
    <property type="project" value="InterPro"/>
</dbReference>
<evidence type="ECO:0000256" key="1">
    <source>
        <dbReference type="PROSITE-ProRule" id="PRU01373"/>
    </source>
</evidence>
<name>A0A286GTU2_9PROT</name>
<keyword evidence="1" id="KW-0133">Cell shape</keyword>
<feature type="active site" description="Proton donor/acceptor" evidence="1">
    <location>
        <position position="129"/>
    </location>
</feature>
<dbReference type="GO" id="GO:0071555">
    <property type="term" value="P:cell wall organization"/>
    <property type="evidence" value="ECO:0007669"/>
    <property type="project" value="UniProtKB-UniRule"/>
</dbReference>
<dbReference type="PANTHER" id="PTHR38589:SF1">
    <property type="entry name" value="BLR0621 PROTEIN"/>
    <property type="match status" value="1"/>
</dbReference>
<dbReference type="OrthoDB" id="9804204at2"/>
<dbReference type="GO" id="GO:0009252">
    <property type="term" value="P:peptidoglycan biosynthetic process"/>
    <property type="evidence" value="ECO:0007669"/>
    <property type="project" value="UniProtKB-KW"/>
</dbReference>
<dbReference type="EMBL" id="OCNJ01000008">
    <property type="protein sequence ID" value="SOD98977.1"/>
    <property type="molecule type" value="Genomic_DNA"/>
</dbReference>
<dbReference type="InterPro" id="IPR005490">
    <property type="entry name" value="LD_TPept_cat_dom"/>
</dbReference>
<gene>
    <name evidence="3" type="ORF">SAMN05421508_108170</name>
</gene>
<dbReference type="RefSeq" id="WP_097280568.1">
    <property type="nucleotide sequence ID" value="NZ_OCNJ01000008.1"/>
</dbReference>
<feature type="active site" description="Nucleophile" evidence="1">
    <location>
        <position position="141"/>
    </location>
</feature>
<dbReference type="PANTHER" id="PTHR38589">
    <property type="entry name" value="BLR0621 PROTEIN"/>
    <property type="match status" value="1"/>
</dbReference>